<dbReference type="Gene3D" id="3.40.50.300">
    <property type="entry name" value="P-loop containing nucleotide triphosphate hydrolases"/>
    <property type="match status" value="2"/>
</dbReference>
<accession>A0A1H8MS28</accession>
<sequence length="1227" mass="136031">MQIVSDEFISSCVLYETNTHDMSHTPVDDDPAQTPQVPQATPAERPALKITPTDETLTLETVHTQFTTLHRLAQQTETTCVEWLLVKPDATADLEYYLSITDEAVLDRLRQFARTLFPDAYELTATTLALPTTTPQSQPTDADDRIGDADTPTLSVAGIEFHGHAERRHDWQLKLTDYADFESDHRRTRNPLATVVDAMAAAPVPMVYQVLVRPKPDWTAEAALRRDDLLAYEDTFIQRWFGSVDDRPIRERSVDELDHSHAERIAQLDAKDTRRSFDVNVRAVAIGSDDDEQPPHDAIATLEAAFSDVGTTYYTVRPHVVTGDPAHTLSEHITAQTFRSGPRGSRRLTHCLPITANHSPCLVVDPASLPSFCLVDGARLTTAGTRALDITHGEESSVPRPPLERLATYRTPGLTLGRPQTADRASETAPVALPPSLQPLHIAWFGKTGSGKSTSLLNAMLDNHAATDGVDILIDPKGGDLPIDYLRAHYARYGSLRNVYYFDCAKTLPAISFFDIREQLADGIDRTAAVEDVVDHYLDILRQVMGRERFDRAVRSPDIIRYLVKALFDPVNGHDAFGHDDLEEAAAQMHDSRDAPPVSDDGLDRMLGGITTNSKRSFDELMQGVANRIEKIPADERLGHLFNHVTVDAETDDSTHPQFDFRTIIDEDAVVIFDLGALRPEAQRVITLVLLSQLWTALKRRHRVGDDEAYPLVNLFVEEASSVAVSSLLSDLLARGREFSLAVTLAMQFPAQLQAADVGAYAELLNNVSTIVSGNVAVDERFERRFATADMDPPEVGNRLRALQRGQWLVSLPAPFAQPEPRPFVLSSQPLPPGHPEGPMPFSMREEQRVAAAIERVQSRTQSQCGLPLTHSHEPEPVPQETGSQPPHESTQSATDQSETTTTTHTSPIQSALPLTKRLPLVVDYDEAKHALICTGCRNRYAPTFEGMCDAIECCFSFDRVDRDDIPIHALNLTLSAEERTESGYSDRQLAFLQAVYNAHQGRYDEREYNLITDSMVRLREYVGIEPADVQTLVEDGVLRHDGNHPHRLYTVSAAGRELIREGYRQGISHGDGKGDLSESSQHILMVEIGRQYLEHAFVDAEDSSVIEAVTYHPTPDGGRLDAAGLDAQGDIVVALEAERVNNDAKTGVPDDYDKMAACEPEEAIWLTMNRAEAHTVLQALNTPAEGPPRVEKTYSESSQPRRFSIDTPGCTAIYTLLYVRDMLLED</sequence>
<feature type="region of interest" description="Disordered" evidence="1">
    <location>
        <begin position="861"/>
        <end position="911"/>
    </location>
</feature>
<evidence type="ECO:0000256" key="1">
    <source>
        <dbReference type="SAM" id="MobiDB-lite"/>
    </source>
</evidence>
<feature type="compositionally biased region" description="Pro residues" evidence="1">
    <location>
        <begin position="830"/>
        <end position="839"/>
    </location>
</feature>
<feature type="region of interest" description="Disordered" evidence="1">
    <location>
        <begin position="20"/>
        <end position="44"/>
    </location>
</feature>
<dbReference type="PANTHER" id="PTHR30121:SF6">
    <property type="entry name" value="SLR6007 PROTEIN"/>
    <property type="match status" value="1"/>
</dbReference>
<feature type="region of interest" description="Disordered" evidence="1">
    <location>
        <begin position="820"/>
        <end position="842"/>
    </location>
</feature>
<evidence type="ECO:0000313" key="2">
    <source>
        <dbReference type="EMBL" id="SEO20099.1"/>
    </source>
</evidence>
<dbReference type="AlphaFoldDB" id="A0A1H8MS28"/>
<proteinExistence type="predicted"/>
<gene>
    <name evidence="2" type="ORF">SAMN04487948_10150</name>
</gene>
<dbReference type="EMBL" id="FODV01000001">
    <property type="protein sequence ID" value="SEO20099.1"/>
    <property type="molecule type" value="Genomic_DNA"/>
</dbReference>
<evidence type="ECO:0008006" key="4">
    <source>
        <dbReference type="Google" id="ProtNLM"/>
    </source>
</evidence>
<protein>
    <recommendedName>
        <fullName evidence="4">AAA-like domain-containing protein</fullName>
    </recommendedName>
</protein>
<dbReference type="Proteomes" id="UP000199126">
    <property type="component" value="Unassembled WGS sequence"/>
</dbReference>
<dbReference type="InterPro" id="IPR027417">
    <property type="entry name" value="P-loop_NTPase"/>
</dbReference>
<dbReference type="PANTHER" id="PTHR30121">
    <property type="entry name" value="UNCHARACTERIZED PROTEIN YJGR-RELATED"/>
    <property type="match status" value="1"/>
</dbReference>
<keyword evidence="3" id="KW-1185">Reference proteome</keyword>
<organism evidence="2 3">
    <name type="scientific">Halogranum amylolyticum</name>
    <dbReference type="NCBI Taxonomy" id="660520"/>
    <lineage>
        <taxon>Archaea</taxon>
        <taxon>Methanobacteriati</taxon>
        <taxon>Methanobacteriota</taxon>
        <taxon>Stenosarchaea group</taxon>
        <taxon>Halobacteria</taxon>
        <taxon>Halobacteriales</taxon>
        <taxon>Haloferacaceae</taxon>
    </lineage>
</organism>
<name>A0A1H8MS28_9EURY</name>
<feature type="compositionally biased region" description="Low complexity" evidence="1">
    <location>
        <begin position="32"/>
        <end position="43"/>
    </location>
</feature>
<reference evidence="3" key="1">
    <citation type="submission" date="2016-10" db="EMBL/GenBank/DDBJ databases">
        <authorList>
            <person name="Varghese N."/>
            <person name="Submissions S."/>
        </authorList>
    </citation>
    <scope>NUCLEOTIDE SEQUENCE [LARGE SCALE GENOMIC DNA]</scope>
    <source>
        <strain evidence="3">CGMCC 1.10121</strain>
    </source>
</reference>
<evidence type="ECO:0000313" key="3">
    <source>
        <dbReference type="Proteomes" id="UP000199126"/>
    </source>
</evidence>
<feature type="compositionally biased region" description="Low complexity" evidence="1">
    <location>
        <begin position="890"/>
        <end position="911"/>
    </location>
</feature>
<feature type="region of interest" description="Disordered" evidence="1">
    <location>
        <begin position="1183"/>
        <end position="1202"/>
    </location>
</feature>
<dbReference type="InterPro" id="IPR051162">
    <property type="entry name" value="T4SS_component"/>
</dbReference>
<dbReference type="SUPFAM" id="SSF52540">
    <property type="entry name" value="P-loop containing nucleoside triphosphate hydrolases"/>
    <property type="match status" value="1"/>
</dbReference>